<dbReference type="PROSITE" id="PS01161">
    <property type="entry name" value="GLC_GALNAC_ISOMERASE"/>
    <property type="match status" value="1"/>
</dbReference>
<evidence type="ECO:0000256" key="3">
    <source>
        <dbReference type="ARBA" id="ARBA00023277"/>
    </source>
</evidence>
<dbReference type="Proteomes" id="UP000186437">
    <property type="component" value="Unassembled WGS sequence"/>
</dbReference>
<reference evidence="8" key="2">
    <citation type="submission" date="2016-12" db="EMBL/GenBank/DDBJ databases">
        <authorList>
            <person name="Gulvik C.A."/>
        </authorList>
    </citation>
    <scope>NUCLEOTIDE SEQUENCE [LARGE SCALE GENOMIC DNA]</scope>
    <source>
        <strain evidence="8">ATCC 51725</strain>
    </source>
</reference>
<feature type="active site" description="For ring-opening step" evidence="4">
    <location>
        <position position="135"/>
    </location>
</feature>
<dbReference type="CDD" id="cd01399">
    <property type="entry name" value="GlcN6P_deaminase"/>
    <property type="match status" value="1"/>
</dbReference>
<dbReference type="GO" id="GO:0005975">
    <property type="term" value="P:carbohydrate metabolic process"/>
    <property type="evidence" value="ECO:0007669"/>
    <property type="project" value="InterPro"/>
</dbReference>
<comment type="caution">
    <text evidence="4">Lacks conserved residue(s) required for the propagation of feature annotation.</text>
</comment>
<keyword evidence="2 4" id="KW-0378">Hydrolase</keyword>
<feature type="domain" description="Glucosamine/galactosamine-6-phosphate isomerase" evidence="5">
    <location>
        <begin position="25"/>
        <end position="218"/>
    </location>
</feature>
<dbReference type="OrthoDB" id="9791139at2"/>
<evidence type="ECO:0000256" key="2">
    <source>
        <dbReference type="ARBA" id="ARBA00022801"/>
    </source>
</evidence>
<sequence length="236" mass="25742">MKVIRVKDQIEGGVAAFELLQEELKTGARVLGLATGSTPIAFYEQVVASDLDFSDLVSVNLDEYVGLGSESDQSYIYFMNEHLFAKKPFKVSYLPNGLAEDLDAEVERYNALLAENPVDFQILGIGRNGHIGFNEPGSPFDGLTRVVDLTPSTIEANSRFFEKEEDVPTQAISMGIASIMSAKTVVLMAYGANKAEAVYQMVQGPVTEDVPASVLQNHPNVYVIVDEEAAGRLENE</sequence>
<dbReference type="RefSeq" id="WP_075098867.1">
    <property type="nucleotide sequence ID" value="NZ_MSJL01000011.1"/>
</dbReference>
<dbReference type="PANTHER" id="PTHR11280">
    <property type="entry name" value="GLUCOSAMINE-6-PHOSPHATE ISOMERASE"/>
    <property type="match status" value="1"/>
</dbReference>
<comment type="pathway">
    <text evidence="4">Amino-sugar metabolism; N-acetylneuraminate degradation; D-fructose 6-phosphate from N-acetylneuraminate: step 5/5.</text>
</comment>
<feature type="active site" description="Proton acceptor; for enolization step" evidence="4">
    <location>
        <position position="62"/>
    </location>
</feature>
<dbReference type="InterPro" id="IPR018321">
    <property type="entry name" value="Glucosamine6P_isomerase_CS"/>
</dbReference>
<dbReference type="FunFam" id="3.40.50.1360:FF:000003">
    <property type="entry name" value="Glucosamine-6-phosphate deaminase"/>
    <property type="match status" value="1"/>
</dbReference>
<dbReference type="InterPro" id="IPR004547">
    <property type="entry name" value="Glucosamine6P_isomerase"/>
</dbReference>
<dbReference type="UniPathway" id="UPA00629">
    <property type="reaction ID" value="UER00684"/>
</dbReference>
<comment type="function">
    <text evidence="4">Catalyzes the reversible isomerization-deamination of glucosamine 6-phosphate (GlcN6P) to form fructose 6-phosphate (Fru6P) and ammonium ion.</text>
</comment>
<dbReference type="InterPro" id="IPR006148">
    <property type="entry name" value="Glc/Gal-6P_isomerase"/>
</dbReference>
<dbReference type="Gene3D" id="3.40.50.1360">
    <property type="match status" value="1"/>
</dbReference>
<evidence type="ECO:0000256" key="1">
    <source>
        <dbReference type="ARBA" id="ARBA00000644"/>
    </source>
</evidence>
<evidence type="ECO:0000313" key="7">
    <source>
        <dbReference type="EMBL" id="SUN07458.1"/>
    </source>
</evidence>
<dbReference type="Pfam" id="PF01182">
    <property type="entry name" value="Glucosamine_iso"/>
    <property type="match status" value="1"/>
</dbReference>
<accession>A0A1Q8EEC5</accession>
<dbReference type="GO" id="GO:0016853">
    <property type="term" value="F:isomerase activity"/>
    <property type="evidence" value="ECO:0007669"/>
    <property type="project" value="UniProtKB-KW"/>
</dbReference>
<reference evidence="7 9" key="3">
    <citation type="submission" date="2018-06" db="EMBL/GenBank/DDBJ databases">
        <authorList>
            <consortium name="Pathogen Informatics"/>
            <person name="Doyle S."/>
        </authorList>
    </citation>
    <scope>NUCLEOTIDE SEQUENCE [LARGE SCALE GENOMIC DNA]</scope>
    <source>
        <strain evidence="7 9">NCTC12957</strain>
    </source>
</reference>
<feature type="active site" description="For ring-opening step" evidence="4">
    <location>
        <position position="128"/>
    </location>
</feature>
<dbReference type="AlphaFoldDB" id="A0A1Q8EEC5"/>
<comment type="catalytic activity">
    <reaction evidence="1 4">
        <text>alpha-D-glucosamine 6-phosphate + H2O = beta-D-fructose 6-phosphate + NH4(+)</text>
        <dbReference type="Rhea" id="RHEA:12172"/>
        <dbReference type="ChEBI" id="CHEBI:15377"/>
        <dbReference type="ChEBI" id="CHEBI:28938"/>
        <dbReference type="ChEBI" id="CHEBI:57634"/>
        <dbReference type="ChEBI" id="CHEBI:75989"/>
        <dbReference type="EC" id="3.5.99.6"/>
    </reaction>
</comment>
<name>A0A1Q8EEC5_STRAI</name>
<evidence type="ECO:0000259" key="5">
    <source>
        <dbReference type="Pfam" id="PF01182"/>
    </source>
</evidence>
<keyword evidence="8" id="KW-1185">Reference proteome</keyword>
<dbReference type="HAMAP" id="MF_01241">
    <property type="entry name" value="GlcN6P_deamin"/>
    <property type="match status" value="1"/>
</dbReference>
<comment type="similarity">
    <text evidence="4">Belongs to the glucosamine/galactosamine-6-phosphate isomerase family. NagB subfamily.</text>
</comment>
<dbReference type="EC" id="3.5.99.6" evidence="4"/>
<evidence type="ECO:0000313" key="8">
    <source>
        <dbReference type="Proteomes" id="UP000186437"/>
    </source>
</evidence>
<dbReference type="EMBL" id="UHEN01000001">
    <property type="protein sequence ID" value="SUN07458.1"/>
    <property type="molecule type" value="Genomic_DNA"/>
</dbReference>
<dbReference type="GO" id="GO:0042802">
    <property type="term" value="F:identical protein binding"/>
    <property type="evidence" value="ECO:0007669"/>
    <property type="project" value="TreeGrafter"/>
</dbReference>
<dbReference type="EMBL" id="MSJL01000011">
    <property type="protein sequence ID" value="OLF50148.1"/>
    <property type="molecule type" value="Genomic_DNA"/>
</dbReference>
<feature type="active site" description="Proton acceptor; for ring-opening step" evidence="4">
    <location>
        <position position="130"/>
    </location>
</feature>
<dbReference type="GO" id="GO:0006046">
    <property type="term" value="P:N-acetylglucosamine catabolic process"/>
    <property type="evidence" value="ECO:0007669"/>
    <property type="project" value="TreeGrafter"/>
</dbReference>
<dbReference type="Proteomes" id="UP000255213">
    <property type="component" value="Unassembled WGS sequence"/>
</dbReference>
<evidence type="ECO:0000313" key="9">
    <source>
        <dbReference type="Proteomes" id="UP000255213"/>
    </source>
</evidence>
<dbReference type="GO" id="GO:0005737">
    <property type="term" value="C:cytoplasm"/>
    <property type="evidence" value="ECO:0007669"/>
    <property type="project" value="TreeGrafter"/>
</dbReference>
<reference evidence="6" key="1">
    <citation type="submission" date="2016-12" db="EMBL/GenBank/DDBJ databases">
        <authorList>
            <person name="Song W.-J."/>
            <person name="Kurnit D.M."/>
        </authorList>
    </citation>
    <scope>NUCLEOTIDE SEQUENCE [LARGE SCALE GENOMIC DNA]</scope>
    <source>
        <strain evidence="6">ATCC 51725</strain>
    </source>
</reference>
<keyword evidence="3 4" id="KW-0119">Carbohydrate metabolism</keyword>
<gene>
    <name evidence="4 7" type="primary">nagB</name>
    <name evidence="6" type="ORF">BU200_03590</name>
    <name evidence="7" type="ORF">NCTC12957_01193</name>
</gene>
<dbReference type="PANTHER" id="PTHR11280:SF5">
    <property type="entry name" value="GLUCOSAMINE-6-PHOSPHATE ISOMERASE"/>
    <property type="match status" value="1"/>
</dbReference>
<dbReference type="GO" id="GO:0019262">
    <property type="term" value="P:N-acetylneuraminate catabolic process"/>
    <property type="evidence" value="ECO:0007669"/>
    <property type="project" value="UniProtKB-UniRule"/>
</dbReference>
<dbReference type="InterPro" id="IPR037171">
    <property type="entry name" value="NagB/RpiA_transferase-like"/>
</dbReference>
<proteinExistence type="inferred from homology"/>
<dbReference type="GO" id="GO:0004342">
    <property type="term" value="F:glucosamine-6-phosphate deaminase activity"/>
    <property type="evidence" value="ECO:0007669"/>
    <property type="project" value="UniProtKB-UniRule"/>
</dbReference>
<keyword evidence="7" id="KW-0413">Isomerase</keyword>
<dbReference type="SUPFAM" id="SSF100950">
    <property type="entry name" value="NagB/RpiA/CoA transferase-like"/>
    <property type="match status" value="1"/>
</dbReference>
<dbReference type="GO" id="GO:0006043">
    <property type="term" value="P:glucosamine catabolic process"/>
    <property type="evidence" value="ECO:0007669"/>
    <property type="project" value="TreeGrafter"/>
</dbReference>
<protein>
    <recommendedName>
        <fullName evidence="4">Glucosamine-6-phosphate deaminase</fullName>
        <ecNumber evidence="4">3.5.99.6</ecNumber>
    </recommendedName>
    <alternativeName>
        <fullName evidence="4">GlcN6P deaminase</fullName>
        <shortName evidence="4">GNPDA</shortName>
    </alternativeName>
    <alternativeName>
        <fullName evidence="4">Glucosamine-6-phosphate isomerase</fullName>
    </alternativeName>
</protein>
<evidence type="ECO:0000313" key="6">
    <source>
        <dbReference type="EMBL" id="OLF50148.1"/>
    </source>
</evidence>
<evidence type="ECO:0000256" key="4">
    <source>
        <dbReference type="HAMAP-Rule" id="MF_01241"/>
    </source>
</evidence>
<organism evidence="6 8">
    <name type="scientific">Streptococcus acidominimus</name>
    <dbReference type="NCBI Taxonomy" id="1326"/>
    <lineage>
        <taxon>Bacteria</taxon>
        <taxon>Bacillati</taxon>
        <taxon>Bacillota</taxon>
        <taxon>Bacilli</taxon>
        <taxon>Lactobacillales</taxon>
        <taxon>Streptococcaceae</taxon>
        <taxon>Streptococcus</taxon>
    </lineage>
</organism>